<dbReference type="InterPro" id="IPR044635">
    <property type="entry name" value="UBP14-like"/>
</dbReference>
<protein>
    <recommendedName>
        <fullName evidence="2">ubiquitinyl hydrolase 1</fullName>
        <ecNumber evidence="2">3.4.19.12</ecNumber>
    </recommendedName>
</protein>
<keyword evidence="3" id="KW-0645">Protease</keyword>
<dbReference type="Proteomes" id="UP000827284">
    <property type="component" value="Unassembled WGS sequence"/>
</dbReference>
<dbReference type="SUPFAM" id="SSF54001">
    <property type="entry name" value="Cysteine proteinases"/>
    <property type="match status" value="1"/>
</dbReference>
<keyword evidence="5" id="KW-0378">Hydrolase</keyword>
<dbReference type="OrthoDB" id="2420415at2759"/>
<dbReference type="GO" id="GO:0070628">
    <property type="term" value="F:proteasome binding"/>
    <property type="evidence" value="ECO:0007669"/>
    <property type="project" value="TreeGrafter"/>
</dbReference>
<evidence type="ECO:0000256" key="4">
    <source>
        <dbReference type="ARBA" id="ARBA00022786"/>
    </source>
</evidence>
<dbReference type="EMBL" id="BQFW01000003">
    <property type="protein sequence ID" value="GJJ69979.1"/>
    <property type="molecule type" value="Genomic_DNA"/>
</dbReference>
<name>A0A9P3H4N8_9FUNG</name>
<dbReference type="Gene3D" id="3.90.70.10">
    <property type="entry name" value="Cysteine proteinases"/>
    <property type="match status" value="1"/>
</dbReference>
<feature type="coiled-coil region" evidence="7">
    <location>
        <begin position="826"/>
        <end position="860"/>
    </location>
</feature>
<feature type="domain" description="USP" evidence="9">
    <location>
        <begin position="451"/>
        <end position="938"/>
    </location>
</feature>
<reference evidence="10" key="1">
    <citation type="submission" date="2021-11" db="EMBL/GenBank/DDBJ databases">
        <authorList>
            <person name="Herlambang A."/>
            <person name="Guo Y."/>
            <person name="Takashima Y."/>
            <person name="Nishizawa T."/>
        </authorList>
    </citation>
    <scope>NUCLEOTIDE SEQUENCE</scope>
    <source>
        <strain evidence="10">E1425</strain>
    </source>
</reference>
<dbReference type="Pfam" id="PF00443">
    <property type="entry name" value="UCH"/>
    <property type="match status" value="1"/>
</dbReference>
<evidence type="ECO:0000256" key="6">
    <source>
        <dbReference type="ARBA" id="ARBA00022807"/>
    </source>
</evidence>
<comment type="caution">
    <text evidence="10">The sequence shown here is derived from an EMBL/GenBank/DDBJ whole genome shotgun (WGS) entry which is preliminary data.</text>
</comment>
<keyword evidence="11" id="KW-1185">Reference proteome</keyword>
<organism evidence="10 11">
    <name type="scientific">Entomortierella parvispora</name>
    <dbReference type="NCBI Taxonomy" id="205924"/>
    <lineage>
        <taxon>Eukaryota</taxon>
        <taxon>Fungi</taxon>
        <taxon>Fungi incertae sedis</taxon>
        <taxon>Mucoromycota</taxon>
        <taxon>Mortierellomycotina</taxon>
        <taxon>Mortierellomycetes</taxon>
        <taxon>Mortierellales</taxon>
        <taxon>Mortierellaceae</taxon>
        <taxon>Entomortierella</taxon>
    </lineage>
</organism>
<keyword evidence="6" id="KW-0788">Thiol protease</keyword>
<comment type="catalytic activity">
    <reaction evidence="1">
        <text>Thiol-dependent hydrolysis of ester, thioester, amide, peptide and isopeptide bonds formed by the C-terminal Gly of ubiquitin (a 76-residue protein attached to proteins as an intracellular targeting signal).</text>
        <dbReference type="EC" id="3.4.19.12"/>
    </reaction>
</comment>
<keyword evidence="4" id="KW-0833">Ubl conjugation pathway</keyword>
<dbReference type="PANTHER" id="PTHR43982:SF6">
    <property type="entry name" value="UBIQUITIN CARBOXYL-TERMINAL HYDROLASE 2-RELATED"/>
    <property type="match status" value="1"/>
</dbReference>
<dbReference type="InterPro" id="IPR018200">
    <property type="entry name" value="USP_CS"/>
</dbReference>
<keyword evidence="7" id="KW-0175">Coiled coil</keyword>
<evidence type="ECO:0000256" key="7">
    <source>
        <dbReference type="SAM" id="Coils"/>
    </source>
</evidence>
<evidence type="ECO:0000256" key="8">
    <source>
        <dbReference type="SAM" id="MobiDB-lite"/>
    </source>
</evidence>
<dbReference type="GO" id="GO:0004843">
    <property type="term" value="F:cysteine-type deubiquitinase activity"/>
    <property type="evidence" value="ECO:0007669"/>
    <property type="project" value="UniProtKB-EC"/>
</dbReference>
<dbReference type="InterPro" id="IPR038765">
    <property type="entry name" value="Papain-like_cys_pep_sf"/>
</dbReference>
<dbReference type="InterPro" id="IPR028889">
    <property type="entry name" value="USP"/>
</dbReference>
<feature type="region of interest" description="Disordered" evidence="8">
    <location>
        <begin position="798"/>
        <end position="821"/>
    </location>
</feature>
<evidence type="ECO:0000256" key="3">
    <source>
        <dbReference type="ARBA" id="ARBA00022670"/>
    </source>
</evidence>
<reference evidence="10" key="2">
    <citation type="journal article" date="2022" name="Microbiol. Resour. Announc.">
        <title>Whole-Genome Sequence of Entomortierella parvispora E1425, a Mucoromycotan Fungus Associated with Burkholderiaceae-Related Endosymbiotic Bacteria.</title>
        <authorList>
            <person name="Herlambang A."/>
            <person name="Guo Y."/>
            <person name="Takashima Y."/>
            <person name="Narisawa K."/>
            <person name="Ohta H."/>
            <person name="Nishizawa T."/>
        </authorList>
    </citation>
    <scope>NUCLEOTIDE SEQUENCE</scope>
    <source>
        <strain evidence="10">E1425</strain>
    </source>
</reference>
<dbReference type="AlphaFoldDB" id="A0A9P3H4N8"/>
<dbReference type="GO" id="GO:0043161">
    <property type="term" value="P:proteasome-mediated ubiquitin-dependent protein catabolic process"/>
    <property type="evidence" value="ECO:0007669"/>
    <property type="project" value="InterPro"/>
</dbReference>
<sequence>MDMDMAMATSTSDINLDNWEHYTPETTLPALVDNQGHLLTALALGLKGSTPHRWLVDLAFHEIGLNPHGHVFYHQNPPPEAKEDIDTPLSICCQTCFKLYTVYINRGDVCGGQTHHLHTKFSEDSVVSECCHCGLQITASLETPALPQSLLYRIRTARQPKVSSLTNAPFFVDTLETLIRILQGAAQPEKPGVPNSINTGSKAFTNKVSLDNDIKEFFRLTGFTFSDNRFHPPERSVATLELLSRATMQMQLLLSQEKSTALTGLTTAFQAILSRMDVANYFTYEGMKKVDLASKPQLMKERDSALGKLGCLSSMDDDLVLDALQSQIDHDVTKAHILVDALLEIQQTRKSERLDFEIVRLRSEHIVSTTELRAAYRDFEIGESGDGISTEVLIGLLRASLHTATFSNLEIIVKSRKDLELGQILESPYMPLEDIPQEDPILDMYYAQNPVGLANIGNTCYLNSLLQYIYTIKEIRETVLNMDAYVENEDDPNWKEKVIDGRTLSRQDVAEVKEIVFELKKLFTLMQTAKARSVTPSARLVELLLSTGKDGLTDASGTRNPGQFFEQQDVSETMSILMYRLNAAFQPITAEEGGSSIDRFYKLFYAKASRRASHDKKHSAGGSSQERITEDFNTLLLNVQEDTTMEELVDGYFDAGHQHPPPQSPLGSQSSSSRVHIPRDLIDSSQGNDITVTELPPILHIHLMRTQFDRIDKRSFKSNAKVSIPKRLYLDQYLESFHTGDETRVKRIRLWKEERSQHHKVLDSLLAEKKSLAMEIDHSHPTKENTPGETLYSIEEDGASEDNSTLLSSDAPEATMSVPDDRENELDALEAKKKEQLEKIERLNRRIQDEVKDLASAEYKIHAVFHHEGGVNFGHYWVYILDESSNNSSSEGPSDHEQQPRWLKYSDDVVSEVGKAQEDEVFNGLEGSTACFCVYVRNNALDVVQTIARSIA</sequence>
<evidence type="ECO:0000256" key="5">
    <source>
        <dbReference type="ARBA" id="ARBA00022801"/>
    </source>
</evidence>
<accession>A0A9P3H4N8</accession>
<evidence type="ECO:0000313" key="11">
    <source>
        <dbReference type="Proteomes" id="UP000827284"/>
    </source>
</evidence>
<gene>
    <name evidence="10" type="ORF">EMPS_02328</name>
</gene>
<evidence type="ECO:0000256" key="2">
    <source>
        <dbReference type="ARBA" id="ARBA00012759"/>
    </source>
</evidence>
<dbReference type="PANTHER" id="PTHR43982">
    <property type="entry name" value="UBIQUITIN CARBOXYL-TERMINAL HYDROLASE"/>
    <property type="match status" value="1"/>
</dbReference>
<proteinExistence type="predicted"/>
<dbReference type="EC" id="3.4.19.12" evidence="2"/>
<feature type="region of interest" description="Disordered" evidence="8">
    <location>
        <begin position="653"/>
        <end position="674"/>
    </location>
</feature>
<evidence type="ECO:0000259" key="9">
    <source>
        <dbReference type="PROSITE" id="PS50235"/>
    </source>
</evidence>
<dbReference type="GO" id="GO:0061136">
    <property type="term" value="P:regulation of proteasomal protein catabolic process"/>
    <property type="evidence" value="ECO:0007669"/>
    <property type="project" value="TreeGrafter"/>
</dbReference>
<evidence type="ECO:0000313" key="10">
    <source>
        <dbReference type="EMBL" id="GJJ69979.1"/>
    </source>
</evidence>
<dbReference type="GO" id="GO:0016579">
    <property type="term" value="P:protein deubiquitination"/>
    <property type="evidence" value="ECO:0007669"/>
    <property type="project" value="InterPro"/>
</dbReference>
<evidence type="ECO:0000256" key="1">
    <source>
        <dbReference type="ARBA" id="ARBA00000707"/>
    </source>
</evidence>
<dbReference type="PROSITE" id="PS00972">
    <property type="entry name" value="USP_1"/>
    <property type="match status" value="1"/>
</dbReference>
<dbReference type="InterPro" id="IPR001394">
    <property type="entry name" value="Peptidase_C19_UCH"/>
</dbReference>
<dbReference type="PROSITE" id="PS50235">
    <property type="entry name" value="USP_3"/>
    <property type="match status" value="1"/>
</dbReference>